<reference evidence="8 9" key="1">
    <citation type="submission" date="2019-07" db="EMBL/GenBank/DDBJ databases">
        <authorList>
            <person name="Zhou L.-Y."/>
        </authorList>
    </citation>
    <scope>NUCLEOTIDE SEQUENCE [LARGE SCALE GENOMIC DNA]</scope>
    <source>
        <strain evidence="8 9">YIM 101269</strain>
    </source>
</reference>
<name>A0A553JYH6_9ACTN</name>
<proteinExistence type="predicted"/>
<dbReference type="Gene3D" id="3.40.50.300">
    <property type="entry name" value="P-loop containing nucleotide triphosphate hydrolases"/>
    <property type="match status" value="2"/>
</dbReference>
<dbReference type="Pfam" id="PF07717">
    <property type="entry name" value="OB_NTP_bind"/>
    <property type="match status" value="1"/>
</dbReference>
<dbReference type="EMBL" id="VKKG01000005">
    <property type="protein sequence ID" value="TRY17506.1"/>
    <property type="molecule type" value="Genomic_DNA"/>
</dbReference>
<dbReference type="InterPro" id="IPR011545">
    <property type="entry name" value="DEAD/DEAH_box_helicase_dom"/>
</dbReference>
<comment type="caution">
    <text evidence="8">The sequence shown here is derived from an EMBL/GenBank/DDBJ whole genome shotgun (WGS) entry which is preliminary data.</text>
</comment>
<dbReference type="Pfam" id="PF11898">
    <property type="entry name" value="DUF3418"/>
    <property type="match status" value="1"/>
</dbReference>
<evidence type="ECO:0000256" key="3">
    <source>
        <dbReference type="ARBA" id="ARBA00022806"/>
    </source>
</evidence>
<dbReference type="InterPro" id="IPR027417">
    <property type="entry name" value="P-loop_NTPase"/>
</dbReference>
<keyword evidence="3 8" id="KW-0347">Helicase</keyword>
<dbReference type="RefSeq" id="WP_143938970.1">
    <property type="nucleotide sequence ID" value="NZ_VKKG01000005.1"/>
</dbReference>
<dbReference type="OrthoDB" id="9805617at2"/>
<gene>
    <name evidence="8" type="primary">hrpA</name>
    <name evidence="8" type="ORF">FOJ82_13360</name>
</gene>
<evidence type="ECO:0000256" key="1">
    <source>
        <dbReference type="ARBA" id="ARBA00022741"/>
    </source>
</evidence>
<keyword evidence="1" id="KW-0547">Nucleotide-binding</keyword>
<dbReference type="SMART" id="SM00382">
    <property type="entry name" value="AAA"/>
    <property type="match status" value="1"/>
</dbReference>
<dbReference type="Pfam" id="PF00271">
    <property type="entry name" value="Helicase_C"/>
    <property type="match status" value="1"/>
</dbReference>
<dbReference type="AlphaFoldDB" id="A0A553JYH6"/>
<dbReference type="SMART" id="SM00490">
    <property type="entry name" value="HELICc"/>
    <property type="match status" value="1"/>
</dbReference>
<dbReference type="SMART" id="SM00487">
    <property type="entry name" value="DEXDc"/>
    <property type="match status" value="1"/>
</dbReference>
<dbReference type="Pfam" id="PF21010">
    <property type="entry name" value="HA2_C"/>
    <property type="match status" value="1"/>
</dbReference>
<evidence type="ECO:0000256" key="4">
    <source>
        <dbReference type="ARBA" id="ARBA00022840"/>
    </source>
</evidence>
<accession>A0A553JYH6</accession>
<dbReference type="FunFam" id="1.20.120.1080:FF:000005">
    <property type="entry name" value="ATP-dependent helicase HrpA"/>
    <property type="match status" value="1"/>
</dbReference>
<dbReference type="GO" id="GO:0016787">
    <property type="term" value="F:hydrolase activity"/>
    <property type="evidence" value="ECO:0007669"/>
    <property type="project" value="UniProtKB-KW"/>
</dbReference>
<dbReference type="InterPro" id="IPR014001">
    <property type="entry name" value="Helicase_ATP-bd"/>
</dbReference>
<keyword evidence="2 8" id="KW-0378">Hydrolase</keyword>
<dbReference type="InterPro" id="IPR024590">
    <property type="entry name" value="HrpA_C"/>
</dbReference>
<feature type="domain" description="Helicase C-terminal" evidence="7">
    <location>
        <begin position="207"/>
        <end position="374"/>
    </location>
</feature>
<dbReference type="GO" id="GO:0003723">
    <property type="term" value="F:RNA binding"/>
    <property type="evidence" value="ECO:0007669"/>
    <property type="project" value="TreeGrafter"/>
</dbReference>
<dbReference type="NCBIfam" id="TIGR01967">
    <property type="entry name" value="DEAH_box_HrpA"/>
    <property type="match status" value="1"/>
</dbReference>
<dbReference type="SUPFAM" id="SSF52540">
    <property type="entry name" value="P-loop containing nucleoside triphosphate hydrolases"/>
    <property type="match status" value="1"/>
</dbReference>
<evidence type="ECO:0000256" key="5">
    <source>
        <dbReference type="SAM" id="MobiDB-lite"/>
    </source>
</evidence>
<dbReference type="CDD" id="cd18791">
    <property type="entry name" value="SF2_C_RHA"/>
    <property type="match status" value="1"/>
</dbReference>
<keyword evidence="9" id="KW-1185">Reference proteome</keyword>
<evidence type="ECO:0000313" key="9">
    <source>
        <dbReference type="Proteomes" id="UP000317638"/>
    </source>
</evidence>
<dbReference type="PANTHER" id="PTHR18934:SF99">
    <property type="entry name" value="ATP-DEPENDENT RNA HELICASE DHX37-RELATED"/>
    <property type="match status" value="1"/>
</dbReference>
<dbReference type="Gene3D" id="1.20.120.1080">
    <property type="match status" value="1"/>
</dbReference>
<feature type="domain" description="Helicase ATP-binding" evidence="6">
    <location>
        <begin position="25"/>
        <end position="185"/>
    </location>
</feature>
<protein>
    <submittedName>
        <fullName evidence="8">ATP-dependent RNA helicase HrpA</fullName>
        <ecNumber evidence="8">3.6.4.13</ecNumber>
    </submittedName>
</protein>
<keyword evidence="4" id="KW-0067">ATP-binding</keyword>
<dbReference type="PANTHER" id="PTHR18934">
    <property type="entry name" value="ATP-DEPENDENT RNA HELICASE"/>
    <property type="match status" value="1"/>
</dbReference>
<feature type="region of interest" description="Disordered" evidence="5">
    <location>
        <begin position="462"/>
        <end position="513"/>
    </location>
</feature>
<dbReference type="InterPro" id="IPR011709">
    <property type="entry name" value="DEAD-box_helicase_OB_fold"/>
</dbReference>
<dbReference type="Proteomes" id="UP000317638">
    <property type="component" value="Unassembled WGS sequence"/>
</dbReference>
<evidence type="ECO:0000313" key="8">
    <source>
        <dbReference type="EMBL" id="TRY17506.1"/>
    </source>
</evidence>
<dbReference type="PROSITE" id="PS51192">
    <property type="entry name" value="HELICASE_ATP_BIND_1"/>
    <property type="match status" value="1"/>
</dbReference>
<organism evidence="8 9">
    <name type="scientific">Tessaracoccus rhinocerotis</name>
    <dbReference type="NCBI Taxonomy" id="1689449"/>
    <lineage>
        <taxon>Bacteria</taxon>
        <taxon>Bacillati</taxon>
        <taxon>Actinomycetota</taxon>
        <taxon>Actinomycetes</taxon>
        <taxon>Propionibacteriales</taxon>
        <taxon>Propionibacteriaceae</taxon>
        <taxon>Tessaracoccus</taxon>
    </lineage>
</organism>
<feature type="compositionally biased region" description="Basic and acidic residues" evidence="5">
    <location>
        <begin position="488"/>
        <end position="498"/>
    </location>
</feature>
<dbReference type="PROSITE" id="PS51194">
    <property type="entry name" value="HELICASE_CTER"/>
    <property type="match status" value="1"/>
</dbReference>
<evidence type="ECO:0000259" key="6">
    <source>
        <dbReference type="PROSITE" id="PS51192"/>
    </source>
</evidence>
<evidence type="ECO:0000259" key="7">
    <source>
        <dbReference type="PROSITE" id="PS51194"/>
    </source>
</evidence>
<sequence>MTGPSAPRLEFDPALPISAEAPHIASLIREHQVVVVAGETGSGKTTQLPKICLLAGRERIAHTQPRRIAARTVAQRIAEECDVEIGDFVGYQVRFTRKVSRETRIKVMTDGVLLSELTHDRDLKRYDTIIIDEAHERSLNIDFLLGYLKQLLLRRPDLRVIVTSATIDTARFSEHFGDAPVVEVSGRTYPVEVRYRPVEEDRDQVDAIADAVAEIATESGTGDVLVFLSGEREIRDAAEAIAGLGLDWDILPLFARLSAAEQQRVFQSHSRRRVVLATNVAETSITVPGIRYVVDVGLARISRYSARTKVQRLPIEPVSQASANQRAGRCGRLGPGIAIRLYSEEDFESRPEFTEPEILRTNLATVILLMAQAGLGDVEGFPFVEAPVASQINDGVRVLSELGAISARKRHEHIRLTRTGRMLARMPVDPRLGRMLLEGSRRGCLDQVQVLVAALTVPDVRERPSDHQQAADTLHRRFWEGVPGSEATEPKPDGEPLRHTAHTGTRKEAGSKTSLEGGDFEVLLNVWQYLRARRRELSGSAFRRLCRQEYLHFVRFREWEDLVSQLREVSKELELKRGTADMSEVLTSLLSGLLSNVGLAQTERAKPQERKRKPLTEYQGARGARFAIQPGSSCARSTPPLVVAYELVETSRLWARTVAPIKADWVEAVGAHVVTRTLSEPHWQQRTGTVVASETVSLFGVPLISGRRVNYGALEPKLAREIFIRTALVEGEWETRQDVVVANRFALSEAERLTDRMRRPDLLISDDALYEFYDARIPADVVSGASFDKWLRSLDDDSFVRLTPADCVTQPGALSVADFPDRWHVGEHTLPISYVFDPGAGHDGVTIDVPLELLHQLDGTPFGWQVPGLRTELATALLRSLPKRIRTRFVPAPDWASRALAWLRDDGAGTDEAFTDALARALKALTGELVAPSDWNADAIDSHLRPTFVIHDGKREVARGSDLDELRTELAPKVRQKLNRSASRITASGQTAWTFGTIPTTVELGPGVVGHPGLVDEGSTVGVAVAETPARALRQHELGLRRLLVCTNPSPVRSVVAHMSNTDKLALGASQYPSVPDLLADAWLKAGGQLLRQHADPFDIRDEQAYRRVADLVRADCAPRTQEVVRVAARTLAISAEVERRLAAMAPDDPVRRDIGEQLANLTFNKFISATPDPWFERLPAYLQAISVRLDALSKNPSRDARSRAEVEDMEILYAELCDEQPPGRLPADVEEIAFLIEEFRISLFAQGVRTAVPISPKRIRQAIARARSAVA</sequence>
<dbReference type="SMART" id="SM00847">
    <property type="entry name" value="HA2"/>
    <property type="match status" value="1"/>
</dbReference>
<dbReference type="GO" id="GO:0003724">
    <property type="term" value="F:RNA helicase activity"/>
    <property type="evidence" value="ECO:0007669"/>
    <property type="project" value="UniProtKB-EC"/>
</dbReference>
<dbReference type="InterPro" id="IPR010222">
    <property type="entry name" value="RNA_helicase_HrpA"/>
</dbReference>
<dbReference type="Pfam" id="PF00270">
    <property type="entry name" value="DEAD"/>
    <property type="match status" value="1"/>
</dbReference>
<dbReference type="EC" id="3.6.4.13" evidence="8"/>
<dbReference type="InterPro" id="IPR003593">
    <property type="entry name" value="AAA+_ATPase"/>
</dbReference>
<dbReference type="InterPro" id="IPR007502">
    <property type="entry name" value="Helicase-assoc_dom"/>
</dbReference>
<dbReference type="GO" id="GO:0005524">
    <property type="term" value="F:ATP binding"/>
    <property type="evidence" value="ECO:0007669"/>
    <property type="project" value="UniProtKB-KW"/>
</dbReference>
<dbReference type="InterPro" id="IPR001650">
    <property type="entry name" value="Helicase_C-like"/>
</dbReference>
<evidence type="ECO:0000256" key="2">
    <source>
        <dbReference type="ARBA" id="ARBA00022801"/>
    </source>
</evidence>